<evidence type="ECO:0000313" key="2">
    <source>
        <dbReference type="EMBL" id="RAK64911.1"/>
    </source>
</evidence>
<name>A0A328BEN4_9CAUL</name>
<keyword evidence="1" id="KW-1133">Transmembrane helix</keyword>
<feature type="transmembrane region" description="Helical" evidence="1">
    <location>
        <begin position="136"/>
        <end position="155"/>
    </location>
</feature>
<dbReference type="RefSeq" id="WP_111276449.1">
    <property type="nucleotide sequence ID" value="NZ_QFYS01000005.1"/>
</dbReference>
<dbReference type="EMBL" id="QFYS01000005">
    <property type="protein sequence ID" value="RAK64911.1"/>
    <property type="molecule type" value="Genomic_DNA"/>
</dbReference>
<evidence type="ECO:0000256" key="1">
    <source>
        <dbReference type="SAM" id="Phobius"/>
    </source>
</evidence>
<keyword evidence="1" id="KW-0472">Membrane</keyword>
<feature type="transmembrane region" description="Helical" evidence="1">
    <location>
        <begin position="41"/>
        <end position="61"/>
    </location>
</feature>
<keyword evidence="1" id="KW-0812">Transmembrane</keyword>
<keyword evidence="3" id="KW-1185">Reference proteome</keyword>
<protein>
    <submittedName>
        <fullName evidence="2">Exopolysaccharide biosynthesis protein</fullName>
    </submittedName>
</protein>
<gene>
    <name evidence="2" type="ORF">DJ019_12950</name>
</gene>
<accession>A0A328BEN4</accession>
<dbReference type="AlphaFoldDB" id="A0A328BEN4"/>
<feature type="transmembrane region" description="Helical" evidence="1">
    <location>
        <begin position="175"/>
        <end position="200"/>
    </location>
</feature>
<comment type="caution">
    <text evidence="2">The sequence shown here is derived from an EMBL/GenBank/DDBJ whole genome shotgun (WGS) entry which is preliminary data.</text>
</comment>
<dbReference type="Proteomes" id="UP000249524">
    <property type="component" value="Unassembled WGS sequence"/>
</dbReference>
<sequence>MSETTHTPDVPEAALPLSAVLRDIADHREARISVAELTEKFGGRAIGALLFLFGLACMLPLPPGATTIFGFPLVLLAPQLIVGASAPWLPQKLKTQTVATADLQKGLPRFIRALRKVEAISRPRLTLLLNPVGERVIGVVCLALALVLILPIPGGNILPAMAVSTLAFAVIQRDGLIALVGYALAATSASVLVLAAHIIVRMFLRVWQVASGA</sequence>
<dbReference type="PIRSF" id="PIRSF033239">
    <property type="entry name" value="ExoD"/>
    <property type="match status" value="1"/>
</dbReference>
<dbReference type="PANTHER" id="PTHR41795:SF1">
    <property type="entry name" value="EXOPOLYSACCHARIDE SYNTHESIS PROTEIN"/>
    <property type="match status" value="1"/>
</dbReference>
<dbReference type="OrthoDB" id="8550083at2"/>
<organism evidence="2 3">
    <name type="scientific">Phenylobacterium kunshanense</name>
    <dbReference type="NCBI Taxonomy" id="1445034"/>
    <lineage>
        <taxon>Bacteria</taxon>
        <taxon>Pseudomonadati</taxon>
        <taxon>Pseudomonadota</taxon>
        <taxon>Alphaproteobacteria</taxon>
        <taxon>Caulobacterales</taxon>
        <taxon>Caulobacteraceae</taxon>
        <taxon>Phenylobacterium</taxon>
    </lineage>
</organism>
<dbReference type="Pfam" id="PF06055">
    <property type="entry name" value="ExoD"/>
    <property type="match status" value="1"/>
</dbReference>
<proteinExistence type="predicted"/>
<feature type="transmembrane region" description="Helical" evidence="1">
    <location>
        <begin position="67"/>
        <end position="89"/>
    </location>
</feature>
<dbReference type="InterPro" id="IPR010331">
    <property type="entry name" value="ExoD"/>
</dbReference>
<reference evidence="2 3" key="1">
    <citation type="submission" date="2018-05" db="EMBL/GenBank/DDBJ databases">
        <authorList>
            <person name="Lanie J.A."/>
            <person name="Ng W.-L."/>
            <person name="Kazmierczak K.M."/>
            <person name="Andrzejewski T.M."/>
            <person name="Davidsen T.M."/>
            <person name="Wayne K.J."/>
            <person name="Tettelin H."/>
            <person name="Glass J.I."/>
            <person name="Rusch D."/>
            <person name="Podicherti R."/>
            <person name="Tsui H.-C.T."/>
            <person name="Winkler M.E."/>
        </authorList>
    </citation>
    <scope>NUCLEOTIDE SEQUENCE [LARGE SCALE GENOMIC DNA]</scope>
    <source>
        <strain evidence="2 3">BUT-10</strain>
    </source>
</reference>
<dbReference type="PANTHER" id="PTHR41795">
    <property type="entry name" value="EXOPOLYSACCHARIDE SYNTHESIS PROTEIN"/>
    <property type="match status" value="1"/>
</dbReference>
<evidence type="ECO:0000313" key="3">
    <source>
        <dbReference type="Proteomes" id="UP000249524"/>
    </source>
</evidence>